<evidence type="ECO:0000256" key="6">
    <source>
        <dbReference type="ARBA" id="ARBA00023145"/>
    </source>
</evidence>
<dbReference type="Gene3D" id="3.60.20.10">
    <property type="entry name" value="Glutamine Phosphoribosylpyrophosphate, subunit 1, domain 1"/>
    <property type="match status" value="1"/>
</dbReference>
<dbReference type="Gene3D" id="2.30.120.10">
    <property type="match status" value="1"/>
</dbReference>
<feature type="signal peptide" evidence="8">
    <location>
        <begin position="1"/>
        <end position="23"/>
    </location>
</feature>
<evidence type="ECO:0000313" key="9">
    <source>
        <dbReference type="EMBL" id="AVO54987.1"/>
    </source>
</evidence>
<dbReference type="GO" id="GO:0017000">
    <property type="term" value="P:antibiotic biosynthetic process"/>
    <property type="evidence" value="ECO:0007669"/>
    <property type="project" value="InterPro"/>
</dbReference>
<evidence type="ECO:0000256" key="3">
    <source>
        <dbReference type="ARBA" id="ARBA00022729"/>
    </source>
</evidence>
<evidence type="ECO:0000313" key="10">
    <source>
        <dbReference type="Proteomes" id="UP000238327"/>
    </source>
</evidence>
<dbReference type="GO" id="GO:0016811">
    <property type="term" value="F:hydrolase activity, acting on carbon-nitrogen (but not peptide) bonds, in linear amides"/>
    <property type="evidence" value="ECO:0007669"/>
    <property type="project" value="InterPro"/>
</dbReference>
<dbReference type="PANTHER" id="PTHR34218:SF3">
    <property type="entry name" value="ACYL-HOMOSERINE LACTONE ACYLASE PVDQ"/>
    <property type="match status" value="1"/>
</dbReference>
<name>A0A2R3QTA2_ECTME</name>
<dbReference type="InterPro" id="IPR043146">
    <property type="entry name" value="Penicillin_amidase_N_B-knob"/>
</dbReference>
<evidence type="ECO:0000256" key="1">
    <source>
        <dbReference type="ARBA" id="ARBA00004418"/>
    </source>
</evidence>
<reference evidence="9 10" key="1">
    <citation type="submission" date="2018-03" db="EMBL/GenBank/DDBJ databases">
        <title>Complete genome sequence and methylome analysis of Pseudomonas mendocina NEB 698.</title>
        <authorList>
            <person name="Morgan R.D."/>
        </authorList>
    </citation>
    <scope>NUCLEOTIDE SEQUENCE [LARGE SCALE GENOMIC DNA]</scope>
    <source>
        <strain evidence="9 10">NEB698</strain>
    </source>
</reference>
<evidence type="ECO:0000256" key="5">
    <source>
        <dbReference type="ARBA" id="ARBA00022801"/>
    </source>
</evidence>
<feature type="active site" description="Nucleophile" evidence="7">
    <location>
        <position position="218"/>
    </location>
</feature>
<keyword evidence="5" id="KW-0378">Hydrolase</keyword>
<keyword evidence="4" id="KW-0574">Periplasm</keyword>
<evidence type="ECO:0000256" key="7">
    <source>
        <dbReference type="PIRSR" id="PIRSR001227-1"/>
    </source>
</evidence>
<dbReference type="PIRSF" id="PIRSF001227">
    <property type="entry name" value="Pen_acylase"/>
    <property type="match status" value="1"/>
</dbReference>
<dbReference type="Proteomes" id="UP000238327">
    <property type="component" value="Chromosome"/>
</dbReference>
<dbReference type="PROSITE" id="PS51257">
    <property type="entry name" value="PROKAR_LIPOPROTEIN"/>
    <property type="match status" value="1"/>
</dbReference>
<evidence type="ECO:0000256" key="4">
    <source>
        <dbReference type="ARBA" id="ARBA00022764"/>
    </source>
</evidence>
<dbReference type="AlphaFoldDB" id="A0A2R3QTA2"/>
<evidence type="ECO:0000256" key="2">
    <source>
        <dbReference type="ARBA" id="ARBA00006586"/>
    </source>
</evidence>
<organism evidence="9 10">
    <name type="scientific">Ectopseudomonas mendocina</name>
    <name type="common">Pseudomonas mendocina</name>
    <dbReference type="NCBI Taxonomy" id="300"/>
    <lineage>
        <taxon>Bacteria</taxon>
        <taxon>Pseudomonadati</taxon>
        <taxon>Pseudomonadota</taxon>
        <taxon>Gammaproteobacteria</taxon>
        <taxon>Pseudomonadales</taxon>
        <taxon>Pseudomonadaceae</taxon>
        <taxon>Ectopseudomonas</taxon>
    </lineage>
</organism>
<dbReference type="InterPro" id="IPR014395">
    <property type="entry name" value="Pen/GL7ACA/AHL_acylase"/>
</dbReference>
<dbReference type="Gene3D" id="1.10.1400.10">
    <property type="match status" value="1"/>
</dbReference>
<dbReference type="RefSeq" id="WP_106739734.1">
    <property type="nucleotide sequence ID" value="NZ_CP027657.1"/>
</dbReference>
<comment type="similarity">
    <text evidence="2">Belongs to the peptidase S45 family.</text>
</comment>
<keyword evidence="3 8" id="KW-0732">Signal</keyword>
<evidence type="ECO:0000256" key="8">
    <source>
        <dbReference type="SAM" id="SignalP"/>
    </source>
</evidence>
<comment type="subcellular location">
    <subcellularLocation>
        <location evidence="1">Periplasm</location>
    </subcellularLocation>
</comment>
<protein>
    <submittedName>
        <fullName evidence="9">Acylase</fullName>
    </submittedName>
</protein>
<dbReference type="InterPro" id="IPR002692">
    <property type="entry name" value="S45"/>
</dbReference>
<dbReference type="SUPFAM" id="SSF56235">
    <property type="entry name" value="N-terminal nucleophile aminohydrolases (Ntn hydrolases)"/>
    <property type="match status" value="1"/>
</dbReference>
<dbReference type="InterPro" id="IPR023343">
    <property type="entry name" value="Penicillin_amidase_dom1"/>
</dbReference>
<dbReference type="PANTHER" id="PTHR34218">
    <property type="entry name" value="PEPTIDASE S45 PENICILLIN AMIDASE"/>
    <property type="match status" value="1"/>
</dbReference>
<accession>A0A2R3QTA2</accession>
<dbReference type="EMBL" id="CP027657">
    <property type="protein sequence ID" value="AVO54987.1"/>
    <property type="molecule type" value="Genomic_DNA"/>
</dbReference>
<dbReference type="CDD" id="cd01936">
    <property type="entry name" value="Ntn_CA"/>
    <property type="match status" value="1"/>
</dbReference>
<dbReference type="Pfam" id="PF01804">
    <property type="entry name" value="Penicil_amidase"/>
    <property type="match status" value="1"/>
</dbReference>
<feature type="chain" id="PRO_5015348155" evidence="8">
    <location>
        <begin position="24"/>
        <end position="758"/>
    </location>
</feature>
<sequence length="758" mass="83649">MRAPRFLPCLAGALLCLALTSCARSVTTPQPAQQADIRWTSHGIPHITARDERSLGYGIGYAYARDNACLLADEIVTVRGERARYFGAQGQSSAQLDNLTSDFFFTWLNDAQSLRAFHDAQPEAIRQRLEGYAAGFNRFLREADGQTVSCLGEPWLRVIEVDDLLRLTRRLLVEGGLGQFAEALMNAAPPGQAALAADAASLARAGERRERLRFDKGSNAVAVGRQRSQDGKGMLLANPHFPWFGGLRFYQMHLTIPGQLDVMGAALPGLPVINIGFNRHLAWTHTVDTSSHFTLYRLQLDPQNPLHYLLDGQSRPLRKKTLSIQVRDEAGALSSLTRDIYESSHGPLLNWPGMLDWDGKQAYALRDANLDNTRVLQQWYEIDQAADVAGVRRAVERLQGIPWVNTLAADEQGEALYMNQSVVPYLTGEQLQGCVIAELAERGLPALRGDVADCEWRVDPRAAQPGITPAEELPVLVREDYVQNSNDSAWLTNPSVPLQGYSPLVSREGRPLGLRARFALQRLQGRQSLTADDLVHMVKDNRVYLFDLLRDDLAALCASERGEVVEQACATLAGWDGAANVDSGIGMLLFQHFAARFLALDDAWRVPFDPAAPLSTPRGFDPNDPRMRDALREAAREVAALGVDEDRGWGAVQVSSRGQERLAVPGGDGELGIYNAIQSHPVDGHLEVVGGSSYMQMVTFTEQGPMARGLLAFSQSADPASPHHADQTRLFSKQDWLLLPYRDEQIDADLRQRLLIQE</sequence>
<dbReference type="InterPro" id="IPR043147">
    <property type="entry name" value="Penicillin_amidase_A-knob"/>
</dbReference>
<dbReference type="InterPro" id="IPR029055">
    <property type="entry name" value="Ntn_hydrolases_N"/>
</dbReference>
<gene>
    <name evidence="9" type="ORF">C7A17_20230</name>
</gene>
<proteinExistence type="inferred from homology"/>
<dbReference type="OrthoDB" id="9760084at2"/>
<dbReference type="GO" id="GO:0042597">
    <property type="term" value="C:periplasmic space"/>
    <property type="evidence" value="ECO:0007669"/>
    <property type="project" value="UniProtKB-SubCell"/>
</dbReference>
<dbReference type="Gene3D" id="1.10.439.10">
    <property type="entry name" value="Penicillin Amidohydrolase, domain 1"/>
    <property type="match status" value="1"/>
</dbReference>
<keyword evidence="6" id="KW-0865">Zymogen</keyword>